<feature type="transmembrane region" description="Helical" evidence="1">
    <location>
        <begin position="375"/>
        <end position="396"/>
    </location>
</feature>
<sequence length="680" mass="73364">MTQFNFFLKLLRDSFRDLIPIIVVILFFQLAIIQSVPEGWLGTAIGLGIVGVGLAIFLQGLEIGIFPIGESLARDFAKNGTFLWVLFFAFLIGFGTTIAEPALAVIADKAASISSGRIDATILRLVVAGSVGFAIFLGVYRIYKGHPIHYYIIVGYVLVVSVTFFAPKEIIGLAYDLGGVTTSTVTVPLVAALGIGLASSIKGRNPVIDGFGLIAFASLTPMIFVQIYGIAVYNLVEAKTVAAITIDASVSTVADITAQSLLIGIFNVVKDVAPILLIILFFQYVVLKKKIENLKTVFLGFILVIIGLDAFILGLEMGLFNLGETMAYQLTKSGSIMMIYSFAFAIGFSTTMAEPALMAIAKKAKEISDGKINDFALRIFVAFGVAVGIALGAFRIVDGGHIHYYIIFGYILVILLTSIAPKYIVPIAYDSGGVTTSTVTVPLVAALGIGLATNIEGRYPLIDGFGLIAFASLFPMITVMLYGIIIEKLGVKSDTEIEAANILRDTLIDAENMDLATINIDGSDRRHSLPMDFSAVVILVPIEKKLDAIQAASKAGAPGVTVLRADGIGLGKMDNFYRTSFEANDALLLFLLPQSLVKPVIKSIIHSLHITTTGKGIAFAFPLTHMKGISLNRHDIFVNRKDHKNPENDVEKLIKEDEEKAFEKIEEGSKIINEESKELK</sequence>
<evidence type="ECO:0000313" key="2">
    <source>
        <dbReference type="EMBL" id="RXK11964.1"/>
    </source>
</evidence>
<dbReference type="Proteomes" id="UP000289718">
    <property type="component" value="Unassembled WGS sequence"/>
</dbReference>
<feature type="transmembrane region" description="Helical" evidence="1">
    <location>
        <begin position="82"/>
        <end position="107"/>
    </location>
</feature>
<accession>A0A4Q1B0K8</accession>
<feature type="transmembrane region" description="Helical" evidence="1">
    <location>
        <begin position="432"/>
        <end position="452"/>
    </location>
</feature>
<dbReference type="Pfam" id="PF07556">
    <property type="entry name" value="DUF1538"/>
    <property type="match status" value="2"/>
</dbReference>
<dbReference type="GO" id="GO:0006808">
    <property type="term" value="P:regulation of nitrogen utilization"/>
    <property type="evidence" value="ECO:0007669"/>
    <property type="project" value="InterPro"/>
</dbReference>
<keyword evidence="1" id="KW-0472">Membrane</keyword>
<feature type="transmembrane region" description="Helical" evidence="1">
    <location>
        <begin position="15"/>
        <end position="33"/>
    </location>
</feature>
<keyword evidence="1" id="KW-1133">Transmembrane helix</keyword>
<dbReference type="OrthoDB" id="1436654at2"/>
<proteinExistence type="predicted"/>
<keyword evidence="3" id="KW-1185">Reference proteome</keyword>
<name>A0A4Q1B0K8_9BACT</name>
<protein>
    <submittedName>
        <fullName evidence="2">Permease</fullName>
    </submittedName>
</protein>
<feature type="transmembrane region" description="Helical" evidence="1">
    <location>
        <begin position="335"/>
        <end position="354"/>
    </location>
</feature>
<feature type="transmembrane region" description="Helical" evidence="1">
    <location>
        <begin position="122"/>
        <end position="143"/>
    </location>
</feature>
<dbReference type="InterPro" id="IPR011435">
    <property type="entry name" value="UmpAB"/>
</dbReference>
<organism evidence="2 3">
    <name type="scientific">Halarcobacter mediterraneus</name>
    <dbReference type="NCBI Taxonomy" id="2023153"/>
    <lineage>
        <taxon>Bacteria</taxon>
        <taxon>Pseudomonadati</taxon>
        <taxon>Campylobacterota</taxon>
        <taxon>Epsilonproteobacteria</taxon>
        <taxon>Campylobacterales</taxon>
        <taxon>Arcobacteraceae</taxon>
        <taxon>Halarcobacter</taxon>
    </lineage>
</organism>
<feature type="transmembrane region" description="Helical" evidence="1">
    <location>
        <begin position="297"/>
        <end position="315"/>
    </location>
</feature>
<keyword evidence="1" id="KW-0812">Transmembrane</keyword>
<dbReference type="AlphaFoldDB" id="A0A4Q1B0K8"/>
<dbReference type="PROSITE" id="PS51343">
    <property type="entry name" value="PII_GLNB_DOM"/>
    <property type="match status" value="1"/>
</dbReference>
<feature type="transmembrane region" description="Helical" evidence="1">
    <location>
        <begin position="261"/>
        <end position="285"/>
    </location>
</feature>
<dbReference type="RefSeq" id="WP_129062417.1">
    <property type="nucleotide sequence ID" value="NZ_NXIE01000005.1"/>
</dbReference>
<comment type="caution">
    <text evidence="2">The sequence shown here is derived from an EMBL/GenBank/DDBJ whole genome shotgun (WGS) entry which is preliminary data.</text>
</comment>
<evidence type="ECO:0000256" key="1">
    <source>
        <dbReference type="SAM" id="Phobius"/>
    </source>
</evidence>
<feature type="transmembrane region" description="Helical" evidence="1">
    <location>
        <begin position="210"/>
        <end position="231"/>
    </location>
</feature>
<feature type="transmembrane region" description="Helical" evidence="1">
    <location>
        <begin position="464"/>
        <end position="485"/>
    </location>
</feature>
<gene>
    <name evidence="2" type="ORF">CP965_12360</name>
</gene>
<feature type="transmembrane region" description="Helical" evidence="1">
    <location>
        <begin position="173"/>
        <end position="198"/>
    </location>
</feature>
<feature type="transmembrane region" description="Helical" evidence="1">
    <location>
        <begin position="402"/>
        <end position="420"/>
    </location>
</feature>
<dbReference type="EMBL" id="NXIE01000005">
    <property type="protein sequence ID" value="RXK11964.1"/>
    <property type="molecule type" value="Genomic_DNA"/>
</dbReference>
<dbReference type="GO" id="GO:0030234">
    <property type="term" value="F:enzyme regulator activity"/>
    <property type="evidence" value="ECO:0007669"/>
    <property type="project" value="InterPro"/>
</dbReference>
<dbReference type="InterPro" id="IPR002187">
    <property type="entry name" value="N-reg_PII"/>
</dbReference>
<feature type="transmembrane region" description="Helical" evidence="1">
    <location>
        <begin position="39"/>
        <end position="61"/>
    </location>
</feature>
<reference evidence="2 3" key="1">
    <citation type="submission" date="2017-09" db="EMBL/GenBank/DDBJ databases">
        <title>Genomics of the genus Arcobacter.</title>
        <authorList>
            <person name="Perez-Cataluna A."/>
            <person name="Figueras M.J."/>
            <person name="Salas-Masso N."/>
        </authorList>
    </citation>
    <scope>NUCLEOTIDE SEQUENCE [LARGE SCALE GENOMIC DNA]</scope>
    <source>
        <strain evidence="2 3">F156-34</strain>
    </source>
</reference>
<evidence type="ECO:0000313" key="3">
    <source>
        <dbReference type="Proteomes" id="UP000289718"/>
    </source>
</evidence>
<dbReference type="SUPFAM" id="SSF54913">
    <property type="entry name" value="GlnB-like"/>
    <property type="match status" value="1"/>
</dbReference>
<dbReference type="InterPro" id="IPR011322">
    <property type="entry name" value="N-reg_PII-like_a/b"/>
</dbReference>
<feature type="transmembrane region" description="Helical" evidence="1">
    <location>
        <begin position="150"/>
        <end position="167"/>
    </location>
</feature>